<dbReference type="PANTHER" id="PTHR33446:SF2">
    <property type="entry name" value="PROTEIN TONB"/>
    <property type="match status" value="1"/>
</dbReference>
<dbReference type="GO" id="GO:0030288">
    <property type="term" value="C:outer membrane-bounded periplasmic space"/>
    <property type="evidence" value="ECO:0007669"/>
    <property type="project" value="InterPro"/>
</dbReference>
<sequence length="240" mass="27472">MINEIIKGRFFFVVLAVLVNGLILMMIPQLSHQENYQHSKPFFNAIFVTKYEPPPPPPLHPKRERPRPEEKKPETLPKVSLKQRKVHTQPPRMNFEVPDVSFEINPTLKTGMAIAPPPVEQKPEPVVQQAPSQPVPVTRSVPSEFGMDEVDEKPRVLQKVEPVYPYRARRRDIKGMVTVKFLVSVSGDVTKPSVVEAKPRGVFEQSVLEAIRRWRFKPGYFQGKAVPTWVILPIQFNLNS</sequence>
<dbReference type="InterPro" id="IPR051045">
    <property type="entry name" value="TonB-dependent_transducer"/>
</dbReference>
<dbReference type="GO" id="GO:0098797">
    <property type="term" value="C:plasma membrane protein complex"/>
    <property type="evidence" value="ECO:0007669"/>
    <property type="project" value="TreeGrafter"/>
</dbReference>
<dbReference type="EMBL" id="CP061800">
    <property type="protein sequence ID" value="QTA85882.1"/>
    <property type="molecule type" value="Genomic_DNA"/>
</dbReference>
<feature type="transmembrane region" description="Helical" evidence="11">
    <location>
        <begin position="12"/>
        <end position="31"/>
    </location>
</feature>
<feature type="compositionally biased region" description="Basic and acidic residues" evidence="10">
    <location>
        <begin position="66"/>
        <end position="75"/>
    </location>
</feature>
<dbReference type="InterPro" id="IPR003538">
    <property type="entry name" value="TonB"/>
</dbReference>
<dbReference type="PROSITE" id="PS52015">
    <property type="entry name" value="TONB_CTD"/>
    <property type="match status" value="1"/>
</dbReference>
<evidence type="ECO:0000256" key="6">
    <source>
        <dbReference type="ARBA" id="ARBA00022692"/>
    </source>
</evidence>
<organism evidence="13 14">
    <name type="scientific">Desulfonema magnum</name>
    <dbReference type="NCBI Taxonomy" id="45655"/>
    <lineage>
        <taxon>Bacteria</taxon>
        <taxon>Pseudomonadati</taxon>
        <taxon>Thermodesulfobacteriota</taxon>
        <taxon>Desulfobacteria</taxon>
        <taxon>Desulfobacterales</taxon>
        <taxon>Desulfococcaceae</taxon>
        <taxon>Desulfonema</taxon>
    </lineage>
</organism>
<evidence type="ECO:0000256" key="3">
    <source>
        <dbReference type="ARBA" id="ARBA00022448"/>
    </source>
</evidence>
<dbReference type="NCBIfam" id="TIGR01352">
    <property type="entry name" value="tonB_Cterm"/>
    <property type="match status" value="1"/>
</dbReference>
<keyword evidence="4" id="KW-1003">Cell membrane</keyword>
<feature type="domain" description="TonB C-terminal" evidence="12">
    <location>
        <begin position="149"/>
        <end position="240"/>
    </location>
</feature>
<dbReference type="InterPro" id="IPR006260">
    <property type="entry name" value="TonB/TolA_C"/>
</dbReference>
<dbReference type="InterPro" id="IPR037682">
    <property type="entry name" value="TonB_C"/>
</dbReference>
<feature type="region of interest" description="Disordered" evidence="10">
    <location>
        <begin position="121"/>
        <end position="141"/>
    </location>
</feature>
<dbReference type="KEGG" id="dmm:dnm_018980"/>
<dbReference type="AlphaFoldDB" id="A0A975BI13"/>
<dbReference type="PANTHER" id="PTHR33446">
    <property type="entry name" value="PROTEIN TONB-RELATED"/>
    <property type="match status" value="1"/>
</dbReference>
<dbReference type="Pfam" id="PF03544">
    <property type="entry name" value="TonB_C"/>
    <property type="match status" value="1"/>
</dbReference>
<evidence type="ECO:0000256" key="1">
    <source>
        <dbReference type="ARBA" id="ARBA00004383"/>
    </source>
</evidence>
<evidence type="ECO:0000256" key="2">
    <source>
        <dbReference type="ARBA" id="ARBA00006555"/>
    </source>
</evidence>
<dbReference type="RefSeq" id="WP_207681759.1">
    <property type="nucleotide sequence ID" value="NZ_CP061800.1"/>
</dbReference>
<evidence type="ECO:0000256" key="8">
    <source>
        <dbReference type="ARBA" id="ARBA00022989"/>
    </source>
</evidence>
<comment type="subcellular location">
    <subcellularLocation>
        <location evidence="1">Cell inner membrane</location>
        <topology evidence="1">Single-pass membrane protein</topology>
        <orientation evidence="1">Periplasmic side</orientation>
    </subcellularLocation>
</comment>
<protein>
    <submittedName>
        <fullName evidence="13">TonB family C-terminal domain-containing protein</fullName>
    </submittedName>
</protein>
<evidence type="ECO:0000313" key="13">
    <source>
        <dbReference type="EMBL" id="QTA85882.1"/>
    </source>
</evidence>
<keyword evidence="14" id="KW-1185">Reference proteome</keyword>
<dbReference type="GO" id="GO:0031992">
    <property type="term" value="F:energy transducer activity"/>
    <property type="evidence" value="ECO:0007669"/>
    <property type="project" value="InterPro"/>
</dbReference>
<keyword evidence="9 11" id="KW-0472">Membrane</keyword>
<evidence type="ECO:0000256" key="11">
    <source>
        <dbReference type="SAM" id="Phobius"/>
    </source>
</evidence>
<feature type="compositionally biased region" description="Low complexity" evidence="10">
    <location>
        <begin position="124"/>
        <end position="137"/>
    </location>
</feature>
<keyword evidence="8 11" id="KW-1133">Transmembrane helix</keyword>
<dbReference type="GO" id="GO:0055085">
    <property type="term" value="P:transmembrane transport"/>
    <property type="evidence" value="ECO:0007669"/>
    <property type="project" value="InterPro"/>
</dbReference>
<evidence type="ECO:0000256" key="9">
    <source>
        <dbReference type="ARBA" id="ARBA00023136"/>
    </source>
</evidence>
<dbReference type="Gene3D" id="3.30.1150.10">
    <property type="match status" value="1"/>
</dbReference>
<comment type="similarity">
    <text evidence="2">Belongs to the TonB family.</text>
</comment>
<keyword evidence="6 11" id="KW-0812">Transmembrane</keyword>
<evidence type="ECO:0000256" key="5">
    <source>
        <dbReference type="ARBA" id="ARBA00022519"/>
    </source>
</evidence>
<evidence type="ECO:0000313" key="14">
    <source>
        <dbReference type="Proteomes" id="UP000663722"/>
    </source>
</evidence>
<dbReference type="SUPFAM" id="SSF74653">
    <property type="entry name" value="TolA/TonB C-terminal domain"/>
    <property type="match status" value="1"/>
</dbReference>
<evidence type="ECO:0000259" key="12">
    <source>
        <dbReference type="PROSITE" id="PS52015"/>
    </source>
</evidence>
<keyword evidence="3" id="KW-0813">Transport</keyword>
<proteinExistence type="inferred from homology"/>
<dbReference type="Proteomes" id="UP000663722">
    <property type="component" value="Chromosome"/>
</dbReference>
<reference evidence="13" key="1">
    <citation type="journal article" date="2021" name="Microb. Physiol.">
        <title>Proteogenomic Insights into the Physiology of Marine, Sulfate-Reducing, Filamentous Desulfonema limicola and Desulfonema magnum.</title>
        <authorList>
            <person name="Schnaars V."/>
            <person name="Wohlbrand L."/>
            <person name="Scheve S."/>
            <person name="Hinrichs C."/>
            <person name="Reinhardt R."/>
            <person name="Rabus R."/>
        </authorList>
    </citation>
    <scope>NUCLEOTIDE SEQUENCE</scope>
    <source>
        <strain evidence="13">4be13</strain>
    </source>
</reference>
<gene>
    <name evidence="13" type="ORF">dnm_018980</name>
</gene>
<dbReference type="PRINTS" id="PR01374">
    <property type="entry name" value="TONBPROTEIN"/>
</dbReference>
<evidence type="ECO:0000256" key="7">
    <source>
        <dbReference type="ARBA" id="ARBA00022927"/>
    </source>
</evidence>
<keyword evidence="5" id="KW-0997">Cell inner membrane</keyword>
<accession>A0A975BI13</accession>
<dbReference type="GO" id="GO:0015031">
    <property type="term" value="P:protein transport"/>
    <property type="evidence" value="ECO:0007669"/>
    <property type="project" value="UniProtKB-KW"/>
</dbReference>
<evidence type="ECO:0000256" key="10">
    <source>
        <dbReference type="SAM" id="MobiDB-lite"/>
    </source>
</evidence>
<feature type="region of interest" description="Disordered" evidence="10">
    <location>
        <begin position="53"/>
        <end position="87"/>
    </location>
</feature>
<keyword evidence="7" id="KW-0653">Protein transport</keyword>
<dbReference type="GO" id="GO:0015891">
    <property type="term" value="P:siderophore transport"/>
    <property type="evidence" value="ECO:0007669"/>
    <property type="project" value="InterPro"/>
</dbReference>
<name>A0A975BI13_9BACT</name>
<evidence type="ECO:0000256" key="4">
    <source>
        <dbReference type="ARBA" id="ARBA00022475"/>
    </source>
</evidence>